<name>A0A915PLR4_9BILA</name>
<accession>A0A915PLR4</accession>
<evidence type="ECO:0000313" key="2">
    <source>
        <dbReference type="Proteomes" id="UP000887581"/>
    </source>
</evidence>
<protein>
    <submittedName>
        <fullName evidence="3">Uncharacterized protein</fullName>
    </submittedName>
</protein>
<feature type="compositionally biased region" description="Pro residues" evidence="1">
    <location>
        <begin position="14"/>
        <end position="25"/>
    </location>
</feature>
<evidence type="ECO:0000256" key="1">
    <source>
        <dbReference type="SAM" id="MobiDB-lite"/>
    </source>
</evidence>
<keyword evidence="2" id="KW-1185">Reference proteome</keyword>
<feature type="compositionally biased region" description="Low complexity" evidence="1">
    <location>
        <begin position="1"/>
        <end position="13"/>
    </location>
</feature>
<reference evidence="3" key="1">
    <citation type="submission" date="2022-11" db="UniProtKB">
        <authorList>
            <consortium name="WormBaseParasite"/>
        </authorList>
    </citation>
    <scope>IDENTIFICATION</scope>
</reference>
<dbReference type="Proteomes" id="UP000887581">
    <property type="component" value="Unplaced"/>
</dbReference>
<organism evidence="2 3">
    <name type="scientific">Setaria digitata</name>
    <dbReference type="NCBI Taxonomy" id="48799"/>
    <lineage>
        <taxon>Eukaryota</taxon>
        <taxon>Metazoa</taxon>
        <taxon>Ecdysozoa</taxon>
        <taxon>Nematoda</taxon>
        <taxon>Chromadorea</taxon>
        <taxon>Rhabditida</taxon>
        <taxon>Spirurina</taxon>
        <taxon>Spiruromorpha</taxon>
        <taxon>Filarioidea</taxon>
        <taxon>Setariidae</taxon>
        <taxon>Setaria</taxon>
    </lineage>
</organism>
<evidence type="ECO:0000313" key="3">
    <source>
        <dbReference type="WBParaSite" id="sdigi.contig130.g4945.t1"/>
    </source>
</evidence>
<feature type="region of interest" description="Disordered" evidence="1">
    <location>
        <begin position="1"/>
        <end position="39"/>
    </location>
</feature>
<proteinExistence type="predicted"/>
<sequence length="90" mass="10044">MVLPPRLAANRPNTRPPPPPPPPPHLVSRGEREDGSDAAPQECQYYSIINIELFQEGEREIIVVSVFETLKGRVVVETETDNRRGSVVLD</sequence>
<dbReference type="AlphaFoldDB" id="A0A915PLR4"/>
<dbReference type="WBParaSite" id="sdigi.contig130.g4945.t1">
    <property type="protein sequence ID" value="sdigi.contig130.g4945.t1"/>
    <property type="gene ID" value="sdigi.contig130.g4945"/>
</dbReference>